<evidence type="ECO:0000259" key="10">
    <source>
        <dbReference type="Pfam" id="PF08704"/>
    </source>
</evidence>
<evidence type="ECO:0000256" key="2">
    <source>
        <dbReference type="ARBA" id="ARBA00012796"/>
    </source>
</evidence>
<dbReference type="InterPro" id="IPR029063">
    <property type="entry name" value="SAM-dependent_MTases_sf"/>
</dbReference>
<dbReference type="Proteomes" id="UP001281761">
    <property type="component" value="Unassembled WGS sequence"/>
</dbReference>
<evidence type="ECO:0000256" key="4">
    <source>
        <dbReference type="ARBA" id="ARBA00022679"/>
    </source>
</evidence>
<feature type="compositionally biased region" description="Basic and acidic residues" evidence="9">
    <location>
        <begin position="279"/>
        <end position="301"/>
    </location>
</feature>
<name>A0ABQ9XLF5_9EUKA</name>
<reference evidence="11 12" key="1">
    <citation type="journal article" date="2022" name="bioRxiv">
        <title>Genomics of Preaxostyla Flagellates Illuminates Evolutionary Transitions and the Path Towards Mitochondrial Loss.</title>
        <authorList>
            <person name="Novak L.V.F."/>
            <person name="Treitli S.C."/>
            <person name="Pyrih J."/>
            <person name="Halakuc P."/>
            <person name="Pipaliya S.V."/>
            <person name="Vacek V."/>
            <person name="Brzon O."/>
            <person name="Soukal P."/>
            <person name="Eme L."/>
            <person name="Dacks J.B."/>
            <person name="Karnkowska A."/>
            <person name="Elias M."/>
            <person name="Hampl V."/>
        </authorList>
    </citation>
    <scope>NUCLEOTIDE SEQUENCE [LARGE SCALE GENOMIC DNA]</scope>
    <source>
        <strain evidence="11">NAU3</strain>
        <tissue evidence="11">Gut</tissue>
    </source>
</reference>
<dbReference type="EC" id="2.1.1.220" evidence="2 8"/>
<keyword evidence="6 8" id="KW-0819">tRNA processing</keyword>
<evidence type="ECO:0000256" key="7">
    <source>
        <dbReference type="ARBA" id="ARBA00023242"/>
    </source>
</evidence>
<evidence type="ECO:0000256" key="9">
    <source>
        <dbReference type="SAM" id="MobiDB-lite"/>
    </source>
</evidence>
<feature type="region of interest" description="Disordered" evidence="9">
    <location>
        <begin position="272"/>
        <end position="327"/>
    </location>
</feature>
<keyword evidence="12" id="KW-1185">Reference proteome</keyword>
<dbReference type="Pfam" id="PF14801">
    <property type="entry name" value="TrmI-like_N"/>
    <property type="match status" value="1"/>
</dbReference>
<dbReference type="Gene3D" id="3.40.50.150">
    <property type="entry name" value="Vaccinia Virus protein VP39"/>
    <property type="match status" value="1"/>
</dbReference>
<dbReference type="PIRSF" id="PIRSF017269">
    <property type="entry name" value="GCD14"/>
    <property type="match status" value="1"/>
</dbReference>
<gene>
    <name evidence="11" type="ORF">BLNAU_12713</name>
</gene>
<dbReference type="InterPro" id="IPR049470">
    <property type="entry name" value="TRM61_C"/>
</dbReference>
<evidence type="ECO:0000256" key="8">
    <source>
        <dbReference type="PIRNR" id="PIRNR017269"/>
    </source>
</evidence>
<sequence length="363" mass="40616">MDTVQEGDQVIVYEGPSKMNCITITKGGSHQNRFGLFDHDDMIGKAYGSKAYSRKGQCYIHLLRPNPELFAIVQEKRTQVLYQADISMIIQGLNILPGKIVLESGTGSGVLSTSIARSVAPTGHLYTFEFNQMRADEARKDFAKRGLSSLITTTHRDVAGEGLSKPEIEGSLSIPFVSPTGEKEYPYADCVFLDIPNPWAVVESAFKVLRAGEGMLCTFSPCIEQVSRNCEEMDRVGFEDVKTIECLVCPIEVKRRHREYLTPWYHPPAFSNFLPSTNQEKDSDNEPSISKEKQNNTKQQEDTPITKQKREESSGAQPVDSSFYKLPEQTPQRFASFALPATQMRTHTGFLTFARKPPAMTPN</sequence>
<evidence type="ECO:0000313" key="12">
    <source>
        <dbReference type="Proteomes" id="UP001281761"/>
    </source>
</evidence>
<feature type="domain" description="tRNA (adenine(58)-N(1))-methyltransferase catalytic subunit TRM61 C-terminal" evidence="10">
    <location>
        <begin position="59"/>
        <end position="356"/>
    </location>
</feature>
<evidence type="ECO:0000256" key="3">
    <source>
        <dbReference type="ARBA" id="ARBA00022603"/>
    </source>
</evidence>
<evidence type="ECO:0000256" key="1">
    <source>
        <dbReference type="ARBA" id="ARBA00004123"/>
    </source>
</evidence>
<dbReference type="SUPFAM" id="SSF53335">
    <property type="entry name" value="S-adenosyl-L-methionine-dependent methyltransferases"/>
    <property type="match status" value="1"/>
</dbReference>
<comment type="subcellular location">
    <subcellularLocation>
        <location evidence="1">Nucleus</location>
    </subcellularLocation>
</comment>
<dbReference type="PANTHER" id="PTHR12133:SF2">
    <property type="entry name" value="TRNA (ADENINE(58)-N(1))-METHYLTRANSFERASE CATALYTIC SUBUNIT TRMT61A"/>
    <property type="match status" value="1"/>
</dbReference>
<keyword evidence="3 8" id="KW-0489">Methyltransferase</keyword>
<dbReference type="PROSITE" id="PS51620">
    <property type="entry name" value="SAM_TRM61"/>
    <property type="match status" value="1"/>
</dbReference>
<evidence type="ECO:0000256" key="5">
    <source>
        <dbReference type="ARBA" id="ARBA00022691"/>
    </source>
</evidence>
<comment type="catalytic activity">
    <reaction evidence="8">
        <text>adenosine(58) in tRNA + S-adenosyl-L-methionine = N(1)-methyladenosine(58) in tRNA + S-adenosyl-L-homocysteine + H(+)</text>
        <dbReference type="Rhea" id="RHEA:43152"/>
        <dbReference type="Rhea" id="RHEA-COMP:10365"/>
        <dbReference type="Rhea" id="RHEA-COMP:10366"/>
        <dbReference type="ChEBI" id="CHEBI:15378"/>
        <dbReference type="ChEBI" id="CHEBI:57856"/>
        <dbReference type="ChEBI" id="CHEBI:59789"/>
        <dbReference type="ChEBI" id="CHEBI:74411"/>
        <dbReference type="ChEBI" id="CHEBI:74491"/>
        <dbReference type="EC" id="2.1.1.220"/>
    </reaction>
</comment>
<evidence type="ECO:0000313" key="11">
    <source>
        <dbReference type="EMBL" id="KAK2952304.1"/>
    </source>
</evidence>
<dbReference type="Pfam" id="PF08704">
    <property type="entry name" value="GCD14"/>
    <property type="match status" value="1"/>
</dbReference>
<keyword evidence="4 8" id="KW-0808">Transferase</keyword>
<dbReference type="PANTHER" id="PTHR12133">
    <property type="entry name" value="TRNA (ADENINE(58)-N(1))-METHYLTRANSFERASE"/>
    <property type="match status" value="1"/>
</dbReference>
<dbReference type="InterPro" id="IPR014816">
    <property type="entry name" value="tRNA_MeTrfase_Gcd14"/>
</dbReference>
<evidence type="ECO:0000256" key="6">
    <source>
        <dbReference type="ARBA" id="ARBA00022694"/>
    </source>
</evidence>
<comment type="caution">
    <text evidence="11">The sequence shown here is derived from an EMBL/GenBank/DDBJ whole genome shotgun (WGS) entry which is preliminary data.</text>
</comment>
<protein>
    <recommendedName>
        <fullName evidence="2 8">tRNA (adenine(58)-N(1))-methyltransferase</fullName>
        <ecNumber evidence="2 8">2.1.1.220</ecNumber>
    </recommendedName>
</protein>
<proteinExistence type="inferred from homology"/>
<dbReference type="GO" id="GO:0008168">
    <property type="term" value="F:methyltransferase activity"/>
    <property type="evidence" value="ECO:0007669"/>
    <property type="project" value="UniProtKB-KW"/>
</dbReference>
<dbReference type="EMBL" id="JARBJD010000105">
    <property type="protein sequence ID" value="KAK2952304.1"/>
    <property type="molecule type" value="Genomic_DNA"/>
</dbReference>
<comment type="similarity">
    <text evidence="8">Belongs to the class I-like SAM-binding methyltransferase superfamily. TRM61 family.</text>
</comment>
<organism evidence="11 12">
    <name type="scientific">Blattamonas nauphoetae</name>
    <dbReference type="NCBI Taxonomy" id="2049346"/>
    <lineage>
        <taxon>Eukaryota</taxon>
        <taxon>Metamonada</taxon>
        <taxon>Preaxostyla</taxon>
        <taxon>Oxymonadida</taxon>
        <taxon>Blattamonas</taxon>
    </lineage>
</organism>
<accession>A0ABQ9XLF5</accession>
<dbReference type="GO" id="GO:0032259">
    <property type="term" value="P:methylation"/>
    <property type="evidence" value="ECO:0007669"/>
    <property type="project" value="UniProtKB-KW"/>
</dbReference>
<dbReference type="Gene3D" id="3.10.330.20">
    <property type="match status" value="1"/>
</dbReference>
<keyword evidence="5 8" id="KW-0949">S-adenosyl-L-methionine</keyword>
<keyword evidence="7" id="KW-0539">Nucleus</keyword>